<dbReference type="CDD" id="cd03017">
    <property type="entry name" value="PRX_BCP"/>
    <property type="match status" value="1"/>
</dbReference>
<dbReference type="GO" id="GO:0045454">
    <property type="term" value="P:cell redox homeostasis"/>
    <property type="evidence" value="ECO:0007669"/>
    <property type="project" value="TreeGrafter"/>
</dbReference>
<dbReference type="PROSITE" id="PS51352">
    <property type="entry name" value="THIOREDOXIN_2"/>
    <property type="match status" value="1"/>
</dbReference>
<dbReference type="AlphaFoldDB" id="A0A521BBX5"/>
<dbReference type="PANTHER" id="PTHR42801">
    <property type="entry name" value="THIOREDOXIN-DEPENDENT PEROXIDE REDUCTASE"/>
    <property type="match status" value="1"/>
</dbReference>
<name>A0A521BBX5_9FLAO</name>
<evidence type="ECO:0000256" key="3">
    <source>
        <dbReference type="ARBA" id="ARBA00013017"/>
    </source>
</evidence>
<comment type="subunit">
    <text evidence="2">Monomer.</text>
</comment>
<organism evidence="14 15">
    <name type="scientific">Flavobacterium resistens</name>
    <dbReference type="NCBI Taxonomy" id="443612"/>
    <lineage>
        <taxon>Bacteria</taxon>
        <taxon>Pseudomonadati</taxon>
        <taxon>Bacteroidota</taxon>
        <taxon>Flavobacteriia</taxon>
        <taxon>Flavobacteriales</taxon>
        <taxon>Flavobacteriaceae</taxon>
        <taxon>Flavobacterium</taxon>
    </lineage>
</organism>
<evidence type="ECO:0000256" key="4">
    <source>
        <dbReference type="ARBA" id="ARBA00022559"/>
    </source>
</evidence>
<dbReference type="Gene3D" id="3.40.30.10">
    <property type="entry name" value="Glutaredoxin"/>
    <property type="match status" value="1"/>
</dbReference>
<dbReference type="GO" id="GO:0005737">
    <property type="term" value="C:cytoplasm"/>
    <property type="evidence" value="ECO:0007669"/>
    <property type="project" value="TreeGrafter"/>
</dbReference>
<keyword evidence="5" id="KW-0049">Antioxidant</keyword>
<dbReference type="PANTHER" id="PTHR42801:SF4">
    <property type="entry name" value="AHPC_TSA FAMILY PROTEIN"/>
    <property type="match status" value="1"/>
</dbReference>
<keyword evidence="8" id="KW-0676">Redox-active center</keyword>
<evidence type="ECO:0000256" key="7">
    <source>
        <dbReference type="ARBA" id="ARBA00023157"/>
    </source>
</evidence>
<evidence type="ECO:0000256" key="5">
    <source>
        <dbReference type="ARBA" id="ARBA00022862"/>
    </source>
</evidence>
<comment type="catalytic activity">
    <reaction evidence="12">
        <text>a hydroperoxide + [thioredoxin]-dithiol = an alcohol + [thioredoxin]-disulfide + H2O</text>
        <dbReference type="Rhea" id="RHEA:62620"/>
        <dbReference type="Rhea" id="RHEA-COMP:10698"/>
        <dbReference type="Rhea" id="RHEA-COMP:10700"/>
        <dbReference type="ChEBI" id="CHEBI:15377"/>
        <dbReference type="ChEBI" id="CHEBI:29950"/>
        <dbReference type="ChEBI" id="CHEBI:30879"/>
        <dbReference type="ChEBI" id="CHEBI:35924"/>
        <dbReference type="ChEBI" id="CHEBI:50058"/>
        <dbReference type="EC" id="1.11.1.24"/>
    </reaction>
</comment>
<proteinExistence type="inferred from homology"/>
<dbReference type="NCBIfam" id="NF006960">
    <property type="entry name" value="PRK09437.1"/>
    <property type="match status" value="1"/>
</dbReference>
<dbReference type="Pfam" id="PF00578">
    <property type="entry name" value="AhpC-TSA"/>
    <property type="match status" value="1"/>
</dbReference>
<feature type="domain" description="Thioredoxin" evidence="13">
    <location>
        <begin position="28"/>
        <end position="174"/>
    </location>
</feature>
<evidence type="ECO:0000259" key="13">
    <source>
        <dbReference type="PROSITE" id="PS51352"/>
    </source>
</evidence>
<dbReference type="Proteomes" id="UP000317289">
    <property type="component" value="Unassembled WGS sequence"/>
</dbReference>
<reference evidence="14 15" key="1">
    <citation type="submission" date="2017-05" db="EMBL/GenBank/DDBJ databases">
        <authorList>
            <person name="Varghese N."/>
            <person name="Submissions S."/>
        </authorList>
    </citation>
    <scope>NUCLEOTIDE SEQUENCE [LARGE SCALE GENOMIC DNA]</scope>
    <source>
        <strain evidence="14 15">DSM 19382</strain>
    </source>
</reference>
<dbReference type="InterPro" id="IPR036249">
    <property type="entry name" value="Thioredoxin-like_sf"/>
</dbReference>
<evidence type="ECO:0000313" key="15">
    <source>
        <dbReference type="Proteomes" id="UP000317289"/>
    </source>
</evidence>
<keyword evidence="4" id="KW-0575">Peroxidase</keyword>
<evidence type="ECO:0000256" key="6">
    <source>
        <dbReference type="ARBA" id="ARBA00023002"/>
    </source>
</evidence>
<evidence type="ECO:0000256" key="2">
    <source>
        <dbReference type="ARBA" id="ARBA00011245"/>
    </source>
</evidence>
<evidence type="ECO:0000256" key="12">
    <source>
        <dbReference type="ARBA" id="ARBA00049091"/>
    </source>
</evidence>
<evidence type="ECO:0000256" key="9">
    <source>
        <dbReference type="ARBA" id="ARBA00032824"/>
    </source>
</evidence>
<comment type="function">
    <text evidence="1">Thiol-specific peroxidase that catalyzes the reduction of hydrogen peroxide and organic hydroperoxides to water and alcohols, respectively. Plays a role in cell protection against oxidative stress by detoxifying peroxides and as sensor of hydrogen peroxide-mediated signaling events.</text>
</comment>
<dbReference type="GO" id="GO:0034599">
    <property type="term" value="P:cellular response to oxidative stress"/>
    <property type="evidence" value="ECO:0007669"/>
    <property type="project" value="TreeGrafter"/>
</dbReference>
<evidence type="ECO:0000256" key="11">
    <source>
        <dbReference type="ARBA" id="ARBA00042639"/>
    </source>
</evidence>
<evidence type="ECO:0000256" key="1">
    <source>
        <dbReference type="ARBA" id="ARBA00003330"/>
    </source>
</evidence>
<evidence type="ECO:0000256" key="8">
    <source>
        <dbReference type="ARBA" id="ARBA00023284"/>
    </source>
</evidence>
<gene>
    <name evidence="14" type="ORF">SAMN06265349_101911</name>
</gene>
<protein>
    <recommendedName>
        <fullName evidence="3">thioredoxin-dependent peroxiredoxin</fullName>
        <ecNumber evidence="3">1.11.1.24</ecNumber>
    </recommendedName>
    <alternativeName>
        <fullName evidence="9">Thioredoxin peroxidase</fullName>
    </alternativeName>
    <alternativeName>
        <fullName evidence="11">Thioredoxin-dependent peroxiredoxin Bcp</fullName>
    </alternativeName>
</protein>
<dbReference type="InterPro" id="IPR000866">
    <property type="entry name" value="AhpC/TSA"/>
</dbReference>
<sequence>MSFELSLFFALHSKINNLKSKIKHMTTLKAGDKAPNFSGVDQEGKTHKLADYAGKKLVVFFYPKASTPGCTAEACDLRDNFHRFQANNYELLGVSADSQKAQTKFKEKYELPFPLLADEDKSVINAFGVWGPKKFMGREYDGIHRTTFVINENGIIDEVIEKVKTKEHAEQILK</sequence>
<dbReference type="FunFam" id="3.40.30.10:FF:000007">
    <property type="entry name" value="Thioredoxin-dependent thiol peroxidase"/>
    <property type="match status" value="1"/>
</dbReference>
<dbReference type="InterPro" id="IPR013766">
    <property type="entry name" value="Thioredoxin_domain"/>
</dbReference>
<accession>A0A521BBX5</accession>
<dbReference type="EMBL" id="FXTA01000001">
    <property type="protein sequence ID" value="SMO44549.1"/>
    <property type="molecule type" value="Genomic_DNA"/>
</dbReference>
<keyword evidence="7" id="KW-1015">Disulfide bond</keyword>
<dbReference type="EC" id="1.11.1.24" evidence="3"/>
<comment type="similarity">
    <text evidence="10">Belongs to the peroxiredoxin family. BCP/PrxQ subfamily.</text>
</comment>
<dbReference type="SUPFAM" id="SSF52833">
    <property type="entry name" value="Thioredoxin-like"/>
    <property type="match status" value="1"/>
</dbReference>
<evidence type="ECO:0000313" key="14">
    <source>
        <dbReference type="EMBL" id="SMO44549.1"/>
    </source>
</evidence>
<dbReference type="InterPro" id="IPR050924">
    <property type="entry name" value="Peroxiredoxin_BCP/PrxQ"/>
</dbReference>
<dbReference type="GO" id="GO:0008379">
    <property type="term" value="F:thioredoxin peroxidase activity"/>
    <property type="evidence" value="ECO:0007669"/>
    <property type="project" value="TreeGrafter"/>
</dbReference>
<evidence type="ECO:0000256" key="10">
    <source>
        <dbReference type="ARBA" id="ARBA00038489"/>
    </source>
</evidence>
<keyword evidence="6" id="KW-0560">Oxidoreductase</keyword>